<dbReference type="PANTHER" id="PTHR11635:SF152">
    <property type="entry name" value="CAMP-DEPENDENT PROTEIN KINASE TYPE I REGULATORY SUBUNIT-RELATED"/>
    <property type="match status" value="1"/>
</dbReference>
<dbReference type="GO" id="GO:0005829">
    <property type="term" value="C:cytosol"/>
    <property type="evidence" value="ECO:0007669"/>
    <property type="project" value="TreeGrafter"/>
</dbReference>
<dbReference type="CDD" id="cd00038">
    <property type="entry name" value="CAP_ED"/>
    <property type="match status" value="4"/>
</dbReference>
<feature type="domain" description="Cyclic nucleotide-binding" evidence="1">
    <location>
        <begin position="160"/>
        <end position="265"/>
    </location>
</feature>
<dbReference type="InterPro" id="IPR050503">
    <property type="entry name" value="cAMP-dep_PK_reg_su-like"/>
</dbReference>
<dbReference type="Proteomes" id="UP000037460">
    <property type="component" value="Unassembled WGS sequence"/>
</dbReference>
<reference evidence="3" key="1">
    <citation type="journal article" date="2015" name="PLoS Genet.">
        <title>Genome Sequence and Transcriptome Analyses of Chrysochromulina tobin: Metabolic Tools for Enhanced Algal Fitness in the Prominent Order Prymnesiales (Haptophyceae).</title>
        <authorList>
            <person name="Hovde B.T."/>
            <person name="Deodato C.R."/>
            <person name="Hunsperger H.M."/>
            <person name="Ryken S.A."/>
            <person name="Yost W."/>
            <person name="Jha R.K."/>
            <person name="Patterson J."/>
            <person name="Monnat R.J. Jr."/>
            <person name="Barlow S.B."/>
            <person name="Starkenburg S.R."/>
            <person name="Cattolico R.A."/>
        </authorList>
    </citation>
    <scope>NUCLEOTIDE SEQUENCE</scope>
    <source>
        <strain evidence="3">CCMP291</strain>
    </source>
</reference>
<dbReference type="SMART" id="SM00100">
    <property type="entry name" value="cNMP"/>
    <property type="match status" value="3"/>
</dbReference>
<sequence length="635" mass="71292">MVAVQTTRDEVVIQQGEMLSGGATDNFYVVDSGTFHIFRDMRANNHAVGWKPPAISDAISESLASKMNLRPEAVNVKTVVSRFSSWEDSEHVKLVQMRERGDAFGELGLMYNQPRQASVVCSSDTAKLWALPRKVYREISITDAMDTRNAISRALKAISILKGLEQARFDQIADAFVEMHFEAGQKVVSHGEIGAALYIILKGSINQVLPDGVVMGTLQRCDYFGMRSLLSDEPRAYDVLATTPVVLAKIERKTLIEITGPLTELVEMSFTREVLSNVPLLSHLSEHEREAILEECTHREYQPGEVIIRQNEPGHSFFIVKEGEVQCFVNQKHVKTYGPSEYFGERALLRDEPRAADCIALGRVTAILLEREEFVKLLGPLQLQLDYKIMKDTLRTAPLFRYLSSSERETVLNAFQSVDFSEGDLLFREGDPGVSFILIREGEVRIFRGEAQLAEAMQGLVTTQGVESTAILVQDFCKNHFELRCFVVNGRIEHLIYSTCERVDPDGYLRDFVKLERSAAISTWFANDSVAMEDAERKASRLVRHWLTWLRCRSAEPTVAFRCDLLITRAGPGKAEVHTLELTEMGFSMLAWPEGPHTVFNALIDSFFADIEPNAADQSFLAASPRQGRKAEEAP</sequence>
<dbReference type="InterPro" id="IPR018490">
    <property type="entry name" value="cNMP-bd_dom_sf"/>
</dbReference>
<dbReference type="EMBL" id="JWZX01003119">
    <property type="protein sequence ID" value="KOO24153.1"/>
    <property type="molecule type" value="Genomic_DNA"/>
</dbReference>
<dbReference type="InterPro" id="IPR000595">
    <property type="entry name" value="cNMP-bd_dom"/>
</dbReference>
<dbReference type="Gene3D" id="2.60.120.10">
    <property type="entry name" value="Jelly Rolls"/>
    <property type="match status" value="4"/>
</dbReference>
<dbReference type="GO" id="GO:0005952">
    <property type="term" value="C:cAMP-dependent protein kinase complex"/>
    <property type="evidence" value="ECO:0007669"/>
    <property type="project" value="InterPro"/>
</dbReference>
<dbReference type="GO" id="GO:0004862">
    <property type="term" value="F:cAMP-dependent protein kinase inhibitor activity"/>
    <property type="evidence" value="ECO:0007669"/>
    <property type="project" value="TreeGrafter"/>
</dbReference>
<feature type="domain" description="Cyclic nucleotide-binding" evidence="1">
    <location>
        <begin position="87"/>
        <end position="139"/>
    </location>
</feature>
<keyword evidence="3" id="KW-1185">Reference proteome</keyword>
<name>A0A0M0JD53_9EUKA</name>
<dbReference type="PANTHER" id="PTHR11635">
    <property type="entry name" value="CAMP-DEPENDENT PROTEIN KINASE REGULATORY CHAIN"/>
    <property type="match status" value="1"/>
</dbReference>
<dbReference type="GO" id="GO:0030552">
    <property type="term" value="F:cAMP binding"/>
    <property type="evidence" value="ECO:0007669"/>
    <property type="project" value="TreeGrafter"/>
</dbReference>
<evidence type="ECO:0000313" key="2">
    <source>
        <dbReference type="EMBL" id="KOO24153.1"/>
    </source>
</evidence>
<feature type="domain" description="Cyclic nucleotide-binding" evidence="1">
    <location>
        <begin position="280"/>
        <end position="380"/>
    </location>
</feature>
<dbReference type="InterPro" id="IPR018488">
    <property type="entry name" value="cNMP-bd_CS"/>
</dbReference>
<organism evidence="2 3">
    <name type="scientific">Chrysochromulina tobinii</name>
    <dbReference type="NCBI Taxonomy" id="1460289"/>
    <lineage>
        <taxon>Eukaryota</taxon>
        <taxon>Haptista</taxon>
        <taxon>Haptophyta</taxon>
        <taxon>Prymnesiophyceae</taxon>
        <taxon>Prymnesiales</taxon>
        <taxon>Chrysochromulinaceae</taxon>
        <taxon>Chrysochromulina</taxon>
    </lineage>
</organism>
<dbReference type="PROSITE" id="PS00889">
    <property type="entry name" value="CNMP_BINDING_2"/>
    <property type="match status" value="1"/>
</dbReference>
<evidence type="ECO:0000313" key="3">
    <source>
        <dbReference type="Proteomes" id="UP000037460"/>
    </source>
</evidence>
<gene>
    <name evidence="2" type="ORF">Ctob_002130</name>
</gene>
<protein>
    <submittedName>
        <fullName evidence="2">Cgmp-dependent protein</fullName>
    </submittedName>
</protein>
<feature type="domain" description="Cyclic nucleotide-binding" evidence="1">
    <location>
        <begin position="399"/>
        <end position="459"/>
    </location>
</feature>
<accession>A0A0M0JD53</accession>
<dbReference type="InterPro" id="IPR014710">
    <property type="entry name" value="RmlC-like_jellyroll"/>
</dbReference>
<dbReference type="GO" id="GO:0034236">
    <property type="term" value="F:protein kinase A catalytic subunit binding"/>
    <property type="evidence" value="ECO:0007669"/>
    <property type="project" value="TreeGrafter"/>
</dbReference>
<dbReference type="AlphaFoldDB" id="A0A0M0JD53"/>
<evidence type="ECO:0000259" key="1">
    <source>
        <dbReference type="PROSITE" id="PS50042"/>
    </source>
</evidence>
<dbReference type="PROSITE" id="PS50042">
    <property type="entry name" value="CNMP_BINDING_3"/>
    <property type="match status" value="4"/>
</dbReference>
<dbReference type="OrthoDB" id="417078at2759"/>
<comment type="caution">
    <text evidence="2">The sequence shown here is derived from an EMBL/GenBank/DDBJ whole genome shotgun (WGS) entry which is preliminary data.</text>
</comment>
<proteinExistence type="predicted"/>
<dbReference type="SUPFAM" id="SSF51206">
    <property type="entry name" value="cAMP-binding domain-like"/>
    <property type="match status" value="4"/>
</dbReference>
<dbReference type="PRINTS" id="PR00103">
    <property type="entry name" value="CAMPKINASE"/>
</dbReference>
<dbReference type="Pfam" id="PF00027">
    <property type="entry name" value="cNMP_binding"/>
    <property type="match status" value="2"/>
</dbReference>